<name>A0A1B7N9B9_9AGAM</name>
<evidence type="ECO:0000313" key="1">
    <source>
        <dbReference type="EMBL" id="OAX41429.1"/>
    </source>
</evidence>
<dbReference type="Proteomes" id="UP000092154">
    <property type="component" value="Unassembled WGS sequence"/>
</dbReference>
<dbReference type="AlphaFoldDB" id="A0A1B7N9B9"/>
<sequence>LGPDKRHTVYEAEVVGLTLAAKLLATEQNVEYPASIFVDNQATIQSGESHRTKPGGYLVENFRRMTRVLAKRRHEQGRNFAVTV</sequence>
<organism evidence="1 2">
    <name type="scientific">Rhizopogon vinicolor AM-OR11-026</name>
    <dbReference type="NCBI Taxonomy" id="1314800"/>
    <lineage>
        <taxon>Eukaryota</taxon>
        <taxon>Fungi</taxon>
        <taxon>Dikarya</taxon>
        <taxon>Basidiomycota</taxon>
        <taxon>Agaricomycotina</taxon>
        <taxon>Agaricomycetes</taxon>
        <taxon>Agaricomycetidae</taxon>
        <taxon>Boletales</taxon>
        <taxon>Suillineae</taxon>
        <taxon>Rhizopogonaceae</taxon>
        <taxon>Rhizopogon</taxon>
    </lineage>
</organism>
<dbReference type="EMBL" id="KV448181">
    <property type="protein sequence ID" value="OAX41429.1"/>
    <property type="molecule type" value="Genomic_DNA"/>
</dbReference>
<evidence type="ECO:0008006" key="3">
    <source>
        <dbReference type="Google" id="ProtNLM"/>
    </source>
</evidence>
<dbReference type="OrthoDB" id="2681093at2759"/>
<evidence type="ECO:0000313" key="2">
    <source>
        <dbReference type="Proteomes" id="UP000092154"/>
    </source>
</evidence>
<accession>A0A1B7N9B9</accession>
<feature type="non-terminal residue" evidence="1">
    <location>
        <position position="1"/>
    </location>
</feature>
<reference evidence="1 2" key="1">
    <citation type="submission" date="2016-06" db="EMBL/GenBank/DDBJ databases">
        <title>Comparative genomics of the ectomycorrhizal sister species Rhizopogon vinicolor and Rhizopogon vesiculosus (Basidiomycota: Boletales) reveals a divergence of the mating type B locus.</title>
        <authorList>
            <consortium name="DOE Joint Genome Institute"/>
            <person name="Mujic A.B."/>
            <person name="Kuo A."/>
            <person name="Tritt A."/>
            <person name="Lipzen A."/>
            <person name="Chen C."/>
            <person name="Johnson J."/>
            <person name="Sharma A."/>
            <person name="Barry K."/>
            <person name="Grigoriev I.V."/>
            <person name="Spatafora J.W."/>
        </authorList>
    </citation>
    <scope>NUCLEOTIDE SEQUENCE [LARGE SCALE GENOMIC DNA]</scope>
    <source>
        <strain evidence="1 2">AM-OR11-026</strain>
    </source>
</reference>
<gene>
    <name evidence="1" type="ORF">K503DRAFT_837153</name>
</gene>
<proteinExistence type="predicted"/>
<dbReference type="InParanoid" id="A0A1B7N9B9"/>
<protein>
    <recommendedName>
        <fullName evidence="3">RNase H type-1 domain-containing protein</fullName>
    </recommendedName>
</protein>
<keyword evidence="2" id="KW-1185">Reference proteome</keyword>